<evidence type="ECO:0000313" key="2">
    <source>
        <dbReference type="Proteomes" id="UP001163324"/>
    </source>
</evidence>
<organism evidence="1 2">
    <name type="scientific">Trichothecium roseum</name>
    <dbReference type="NCBI Taxonomy" id="47278"/>
    <lineage>
        <taxon>Eukaryota</taxon>
        <taxon>Fungi</taxon>
        <taxon>Dikarya</taxon>
        <taxon>Ascomycota</taxon>
        <taxon>Pezizomycotina</taxon>
        <taxon>Sordariomycetes</taxon>
        <taxon>Hypocreomycetidae</taxon>
        <taxon>Hypocreales</taxon>
        <taxon>Hypocreales incertae sedis</taxon>
        <taxon>Trichothecium</taxon>
    </lineage>
</organism>
<name>A0ACC0VAV8_9HYPO</name>
<gene>
    <name evidence="1" type="ORF">N3K66_002389</name>
</gene>
<accession>A0ACC0VAV8</accession>
<evidence type="ECO:0000313" key="1">
    <source>
        <dbReference type="EMBL" id="KAI9903037.1"/>
    </source>
</evidence>
<proteinExistence type="predicted"/>
<sequence length="224" mass="24228">MANITIGVFIPHDAQFLDVATVDVLGTISREYLSVMPGLPEQVVSQAPSVKIYYITSPANPMGEIPLTTGIKAKATHFYADDEVAPGKLDVILVPGPNPSTEFHRGALRWLRAQAGTEGVDVLSVCTGAFVCAAAGILRGRKASGPRPMQEVLSRRFPDVEWVGGNQRWVQDGNVWSSGGVTNGNDLMAAYARATKKYWPTDELVELGLSMTDVGDRSQFYCKI</sequence>
<protein>
    <submittedName>
        <fullName evidence="1">Uncharacterized protein</fullName>
    </submittedName>
</protein>
<dbReference type="EMBL" id="CM047941">
    <property type="protein sequence ID" value="KAI9903037.1"/>
    <property type="molecule type" value="Genomic_DNA"/>
</dbReference>
<comment type="caution">
    <text evidence="1">The sequence shown here is derived from an EMBL/GenBank/DDBJ whole genome shotgun (WGS) entry which is preliminary data.</text>
</comment>
<keyword evidence="2" id="KW-1185">Reference proteome</keyword>
<reference evidence="1" key="1">
    <citation type="submission" date="2022-10" db="EMBL/GenBank/DDBJ databases">
        <title>Complete Genome of Trichothecium roseum strain YXFP-22015, a Plant Pathogen Isolated from Citrus.</title>
        <authorList>
            <person name="Wang Y."/>
            <person name="Zhu L."/>
        </authorList>
    </citation>
    <scope>NUCLEOTIDE SEQUENCE</scope>
    <source>
        <strain evidence="1">YXFP-22015</strain>
    </source>
</reference>
<dbReference type="Proteomes" id="UP001163324">
    <property type="component" value="Chromosome 2"/>
</dbReference>